<evidence type="ECO:0000256" key="7">
    <source>
        <dbReference type="ARBA" id="ARBA00022840"/>
    </source>
</evidence>
<keyword evidence="8" id="KW-0902">Two-component regulatory system</keyword>
<feature type="domain" description="Histidine kinase" evidence="9">
    <location>
        <begin position="53"/>
        <end position="264"/>
    </location>
</feature>
<evidence type="ECO:0000259" key="9">
    <source>
        <dbReference type="PROSITE" id="PS50109"/>
    </source>
</evidence>
<dbReference type="Gene3D" id="3.30.565.10">
    <property type="entry name" value="Histidine kinase-like ATPase, C-terminal domain"/>
    <property type="match status" value="1"/>
</dbReference>
<accession>A0A3D3RAV3</accession>
<dbReference type="PANTHER" id="PTHR43065">
    <property type="entry name" value="SENSOR HISTIDINE KINASE"/>
    <property type="match status" value="1"/>
</dbReference>
<dbReference type="InterPro" id="IPR003594">
    <property type="entry name" value="HATPase_dom"/>
</dbReference>
<dbReference type="InterPro" id="IPR036097">
    <property type="entry name" value="HisK_dim/P_sf"/>
</dbReference>
<dbReference type="SMART" id="SM00388">
    <property type="entry name" value="HisKA"/>
    <property type="match status" value="1"/>
</dbReference>
<dbReference type="GO" id="GO:0005524">
    <property type="term" value="F:ATP binding"/>
    <property type="evidence" value="ECO:0007669"/>
    <property type="project" value="UniProtKB-KW"/>
</dbReference>
<evidence type="ECO:0000256" key="4">
    <source>
        <dbReference type="ARBA" id="ARBA00022679"/>
    </source>
</evidence>
<dbReference type="InterPro" id="IPR036890">
    <property type="entry name" value="HATPase_C_sf"/>
</dbReference>
<evidence type="ECO:0000313" key="10">
    <source>
        <dbReference type="EMBL" id="HCO25971.1"/>
    </source>
</evidence>
<keyword evidence="3" id="KW-0597">Phosphoprotein</keyword>
<organism evidence="10 11">
    <name type="scientific">Gimesia maris</name>
    <dbReference type="NCBI Taxonomy" id="122"/>
    <lineage>
        <taxon>Bacteria</taxon>
        <taxon>Pseudomonadati</taxon>
        <taxon>Planctomycetota</taxon>
        <taxon>Planctomycetia</taxon>
        <taxon>Planctomycetales</taxon>
        <taxon>Planctomycetaceae</taxon>
        <taxon>Gimesia</taxon>
    </lineage>
</organism>
<dbReference type="PANTHER" id="PTHR43065:SF46">
    <property type="entry name" value="C4-DICARBOXYLATE TRANSPORT SENSOR PROTEIN DCTB"/>
    <property type="match status" value="1"/>
</dbReference>
<dbReference type="Gene3D" id="1.10.287.130">
    <property type="match status" value="1"/>
</dbReference>
<dbReference type="InterPro" id="IPR004358">
    <property type="entry name" value="Sig_transdc_His_kin-like_C"/>
</dbReference>
<dbReference type="PROSITE" id="PS50109">
    <property type="entry name" value="HIS_KIN"/>
    <property type="match status" value="1"/>
</dbReference>
<proteinExistence type="predicted"/>
<dbReference type="EC" id="2.7.13.3" evidence="2"/>
<dbReference type="SMART" id="SM00387">
    <property type="entry name" value="HATPase_c"/>
    <property type="match status" value="1"/>
</dbReference>
<keyword evidence="5" id="KW-0547">Nucleotide-binding</keyword>
<keyword evidence="6 10" id="KW-0418">Kinase</keyword>
<keyword evidence="7" id="KW-0067">ATP-binding</keyword>
<evidence type="ECO:0000256" key="8">
    <source>
        <dbReference type="ARBA" id="ARBA00023012"/>
    </source>
</evidence>
<dbReference type="AlphaFoldDB" id="A0A3D3RAV3"/>
<dbReference type="SUPFAM" id="SSF55874">
    <property type="entry name" value="ATPase domain of HSP90 chaperone/DNA topoisomerase II/histidine kinase"/>
    <property type="match status" value="1"/>
</dbReference>
<evidence type="ECO:0000313" key="11">
    <source>
        <dbReference type="Proteomes" id="UP000263642"/>
    </source>
</evidence>
<reference evidence="10 11" key="1">
    <citation type="journal article" date="2018" name="Nat. Biotechnol.">
        <title>A standardized bacterial taxonomy based on genome phylogeny substantially revises the tree of life.</title>
        <authorList>
            <person name="Parks D.H."/>
            <person name="Chuvochina M."/>
            <person name="Waite D.W."/>
            <person name="Rinke C."/>
            <person name="Skarshewski A."/>
            <person name="Chaumeil P.A."/>
            <person name="Hugenholtz P."/>
        </authorList>
    </citation>
    <scope>NUCLEOTIDE SEQUENCE [LARGE SCALE GENOMIC DNA]</scope>
    <source>
        <strain evidence="10">UBA9375</strain>
    </source>
</reference>
<evidence type="ECO:0000256" key="2">
    <source>
        <dbReference type="ARBA" id="ARBA00012438"/>
    </source>
</evidence>
<evidence type="ECO:0000256" key="1">
    <source>
        <dbReference type="ARBA" id="ARBA00000085"/>
    </source>
</evidence>
<dbReference type="Pfam" id="PF02518">
    <property type="entry name" value="HATPase_c"/>
    <property type="match status" value="1"/>
</dbReference>
<comment type="caution">
    <text evidence="10">The sequence shown here is derived from an EMBL/GenBank/DDBJ whole genome shotgun (WGS) entry which is preliminary data.</text>
</comment>
<dbReference type="EMBL" id="DQAY01000146">
    <property type="protein sequence ID" value="HCO25971.1"/>
    <property type="molecule type" value="Genomic_DNA"/>
</dbReference>
<evidence type="ECO:0000256" key="6">
    <source>
        <dbReference type="ARBA" id="ARBA00022777"/>
    </source>
</evidence>
<dbReference type="Proteomes" id="UP000263642">
    <property type="component" value="Unassembled WGS sequence"/>
</dbReference>
<comment type="catalytic activity">
    <reaction evidence="1">
        <text>ATP + protein L-histidine = ADP + protein N-phospho-L-histidine.</text>
        <dbReference type="EC" id="2.7.13.3"/>
    </reaction>
</comment>
<protein>
    <recommendedName>
        <fullName evidence="2">histidine kinase</fullName>
        <ecNumber evidence="2">2.7.13.3</ecNumber>
    </recommendedName>
</protein>
<sequence>MRFRYWFVENLFSWTIWINCMTRSSAINESPLSAEEREKFEAQYSEIATLAGGLAHEIKNPLSTMSMNLELLTEDLETLDVPAKHRMLKKVESVQKECKHLQDILDAFLQFARVGKLALSASNLNDLVSDFIDFFRPQAREASIEISPHFDADLPQVQVDQALFRQVLMNLALNVIQAMPDGGLIELQTSHKDGMVYLDIIDNGKGIDEKVKSRIFETFFSTKPGGSGLGLPTVKKIIDAHHGKIECESEQGRGTRFTISFPVC</sequence>
<dbReference type="CDD" id="cd00075">
    <property type="entry name" value="HATPase"/>
    <property type="match status" value="1"/>
</dbReference>
<dbReference type="SUPFAM" id="SSF47384">
    <property type="entry name" value="Homodimeric domain of signal transducing histidine kinase"/>
    <property type="match status" value="1"/>
</dbReference>
<dbReference type="GO" id="GO:0000155">
    <property type="term" value="F:phosphorelay sensor kinase activity"/>
    <property type="evidence" value="ECO:0007669"/>
    <property type="project" value="InterPro"/>
</dbReference>
<dbReference type="PRINTS" id="PR00344">
    <property type="entry name" value="BCTRLSENSOR"/>
</dbReference>
<dbReference type="Pfam" id="PF00512">
    <property type="entry name" value="HisKA"/>
    <property type="match status" value="1"/>
</dbReference>
<name>A0A3D3RAV3_9PLAN</name>
<dbReference type="InterPro" id="IPR005467">
    <property type="entry name" value="His_kinase_dom"/>
</dbReference>
<evidence type="ECO:0000256" key="5">
    <source>
        <dbReference type="ARBA" id="ARBA00022741"/>
    </source>
</evidence>
<gene>
    <name evidence="10" type="ORF">DIT97_24170</name>
</gene>
<evidence type="ECO:0000256" key="3">
    <source>
        <dbReference type="ARBA" id="ARBA00022553"/>
    </source>
</evidence>
<dbReference type="InterPro" id="IPR003661">
    <property type="entry name" value="HisK_dim/P_dom"/>
</dbReference>
<dbReference type="CDD" id="cd00082">
    <property type="entry name" value="HisKA"/>
    <property type="match status" value="1"/>
</dbReference>
<keyword evidence="4" id="KW-0808">Transferase</keyword>